<feature type="domain" description="Paraneoplastic antigen Ma-like C-terminal" evidence="1">
    <location>
        <begin position="130"/>
        <end position="185"/>
    </location>
</feature>
<protein>
    <submittedName>
        <fullName evidence="3">Uncharacterized protein</fullName>
    </submittedName>
</protein>
<dbReference type="InterPro" id="IPR048270">
    <property type="entry name" value="PNMA_C"/>
</dbReference>
<sequence length="266" mass="30376">MADHTELAAELKSWCRGEGLEEAKALLVLVPEEVEIAQIEETLETIKCLGRVRVRGHLFHTPLSCLMVLCECKQSIPKDNAPKEVLDHLLDTEGRTMEDIYKSVLQVVGDFLEKAHKPQAEGGYWRLRLFSGNLPVPPSEDPFDHWLEQAWLMVEERDCTDKEKRHRLMESLKGPALEIAKIATTKALTKVSKPPTFLHLLSEIRTEEECEASRRKLNTSVQFNSIQFNFIYIAPNHNISRLKTLQSSMYRQNLQGLAIQNTKSQS</sequence>
<dbReference type="PANTHER" id="PTHR23095">
    <property type="entry name" value="PARANEOPLASTIC ANTIGEN"/>
    <property type="match status" value="1"/>
</dbReference>
<evidence type="ECO:0000313" key="3">
    <source>
        <dbReference type="Ensembl" id="ENSPNYP00000010513.1"/>
    </source>
</evidence>
<dbReference type="InterPro" id="IPR026523">
    <property type="entry name" value="PNMA"/>
</dbReference>
<organism evidence="3">
    <name type="scientific">Pundamilia nyererei</name>
    <dbReference type="NCBI Taxonomy" id="303518"/>
    <lineage>
        <taxon>Eukaryota</taxon>
        <taxon>Metazoa</taxon>
        <taxon>Chordata</taxon>
        <taxon>Craniata</taxon>
        <taxon>Vertebrata</taxon>
        <taxon>Euteleostomi</taxon>
        <taxon>Actinopterygii</taxon>
        <taxon>Neopterygii</taxon>
        <taxon>Teleostei</taxon>
        <taxon>Neoteleostei</taxon>
        <taxon>Acanthomorphata</taxon>
        <taxon>Ovalentaria</taxon>
        <taxon>Cichlomorphae</taxon>
        <taxon>Cichliformes</taxon>
        <taxon>Cichlidae</taxon>
        <taxon>African cichlids</taxon>
        <taxon>Pseudocrenilabrinae</taxon>
        <taxon>Haplochromini</taxon>
        <taxon>Pundamilia</taxon>
    </lineage>
</organism>
<evidence type="ECO:0000259" key="2">
    <source>
        <dbReference type="Pfam" id="PF20846"/>
    </source>
</evidence>
<dbReference type="Pfam" id="PF20846">
    <property type="entry name" value="PNMA_N"/>
    <property type="match status" value="1"/>
</dbReference>
<reference evidence="3" key="1">
    <citation type="submission" date="2023-09" db="UniProtKB">
        <authorList>
            <consortium name="Ensembl"/>
        </authorList>
    </citation>
    <scope>IDENTIFICATION</scope>
</reference>
<dbReference type="STRING" id="303518.ENSPNYP00000010513"/>
<dbReference type="AlphaFoldDB" id="A0A3B4FL41"/>
<name>A0A3B4FL41_9CICH</name>
<dbReference type="Pfam" id="PF14893">
    <property type="entry name" value="PNMA"/>
    <property type="match status" value="1"/>
</dbReference>
<dbReference type="Ensembl" id="ENSPNYT00000010769.1">
    <property type="protein sequence ID" value="ENSPNYP00000010513.1"/>
    <property type="gene ID" value="ENSPNYG00000007828.1"/>
</dbReference>
<dbReference type="GeneTree" id="ENSGT01010000222540"/>
<evidence type="ECO:0000259" key="1">
    <source>
        <dbReference type="Pfam" id="PF14893"/>
    </source>
</evidence>
<accession>A0A3B4FL41</accession>
<proteinExistence type="predicted"/>
<feature type="domain" description="Paraneoplastic antigen Ma-like N-terminal" evidence="2">
    <location>
        <begin position="11"/>
        <end position="86"/>
    </location>
</feature>
<dbReference type="InterPro" id="IPR048271">
    <property type="entry name" value="PNMA_N"/>
</dbReference>
<dbReference type="PANTHER" id="PTHR23095:SF51">
    <property type="entry name" value="PARANEOPLASTIC ANTIGEN MA1 HOMOLOG-RELATED"/>
    <property type="match status" value="1"/>
</dbReference>